<reference evidence="4" key="2">
    <citation type="submission" date="2025-08" db="UniProtKB">
        <authorList>
            <consortium name="RefSeq"/>
        </authorList>
    </citation>
    <scope>IDENTIFICATION</scope>
    <source>
        <tissue evidence="4">Leaf</tissue>
    </source>
</reference>
<protein>
    <submittedName>
        <fullName evidence="4">Uncharacterized protein LOC104719851</fullName>
    </submittedName>
</protein>
<accession>A0ABM0U5J4</accession>
<dbReference type="Proteomes" id="UP000694864">
    <property type="component" value="Chromosome 10"/>
</dbReference>
<dbReference type="RefSeq" id="XP_010436135.1">
    <property type="nucleotide sequence ID" value="XM_010437833.2"/>
</dbReference>
<evidence type="ECO:0000256" key="2">
    <source>
        <dbReference type="SAM" id="SignalP"/>
    </source>
</evidence>
<evidence type="ECO:0000313" key="3">
    <source>
        <dbReference type="Proteomes" id="UP000694864"/>
    </source>
</evidence>
<proteinExistence type="predicted"/>
<sequence length="170" mass="18963">MAPLPVSVTVTVTVLLFTLALSVASSKPGNDIIDEPLTTVSVEPDPDSSKPTLPGSDEVTSFVNFHPINRHFPRRPLTTTEPFKRRPCHELRWGRGLQISYGNDMILSGEDEKVAGTDVVVADIPAIKILVGSEEDNGSKKAKVKLVKRKEEDERDYYKRKIRKFLNHLV</sequence>
<feature type="region of interest" description="Disordered" evidence="1">
    <location>
        <begin position="32"/>
        <end position="56"/>
    </location>
</feature>
<keyword evidence="3" id="KW-1185">Reference proteome</keyword>
<reference evidence="3" key="1">
    <citation type="journal article" date="2014" name="Nat. Commun.">
        <title>The emerging biofuel crop Camelina sativa retains a highly undifferentiated hexaploid genome structure.</title>
        <authorList>
            <person name="Kagale S."/>
            <person name="Koh C."/>
            <person name="Nixon J."/>
            <person name="Bollina V."/>
            <person name="Clarke W.E."/>
            <person name="Tuteja R."/>
            <person name="Spillane C."/>
            <person name="Robinson S.J."/>
            <person name="Links M.G."/>
            <person name="Clarke C."/>
            <person name="Higgins E.E."/>
            <person name="Huebert T."/>
            <person name="Sharpe A.G."/>
            <person name="Parkin I.A."/>
        </authorList>
    </citation>
    <scope>NUCLEOTIDE SEQUENCE [LARGE SCALE GENOMIC DNA]</scope>
    <source>
        <strain evidence="3">cv. DH55</strain>
    </source>
</reference>
<organism evidence="3 4">
    <name type="scientific">Camelina sativa</name>
    <name type="common">False flax</name>
    <name type="synonym">Myagrum sativum</name>
    <dbReference type="NCBI Taxonomy" id="90675"/>
    <lineage>
        <taxon>Eukaryota</taxon>
        <taxon>Viridiplantae</taxon>
        <taxon>Streptophyta</taxon>
        <taxon>Embryophyta</taxon>
        <taxon>Tracheophyta</taxon>
        <taxon>Spermatophyta</taxon>
        <taxon>Magnoliopsida</taxon>
        <taxon>eudicotyledons</taxon>
        <taxon>Gunneridae</taxon>
        <taxon>Pentapetalae</taxon>
        <taxon>rosids</taxon>
        <taxon>malvids</taxon>
        <taxon>Brassicales</taxon>
        <taxon>Brassicaceae</taxon>
        <taxon>Camelineae</taxon>
        <taxon>Camelina</taxon>
    </lineage>
</organism>
<evidence type="ECO:0000256" key="1">
    <source>
        <dbReference type="SAM" id="MobiDB-lite"/>
    </source>
</evidence>
<feature type="chain" id="PRO_5045667321" evidence="2">
    <location>
        <begin position="27"/>
        <end position="170"/>
    </location>
</feature>
<gene>
    <name evidence="4" type="primary">LOC104719851</name>
</gene>
<dbReference type="GeneID" id="104719851"/>
<keyword evidence="2" id="KW-0732">Signal</keyword>
<feature type="signal peptide" evidence="2">
    <location>
        <begin position="1"/>
        <end position="26"/>
    </location>
</feature>
<name>A0ABM0U5J4_CAMSA</name>
<evidence type="ECO:0000313" key="4">
    <source>
        <dbReference type="RefSeq" id="XP_010436135.1"/>
    </source>
</evidence>